<evidence type="ECO:0000313" key="2">
    <source>
        <dbReference type="Proteomes" id="UP000001013"/>
    </source>
</evidence>
<dbReference type="STRING" id="186497.PF0570"/>
<dbReference type="EMBL" id="AE009950">
    <property type="protein sequence ID" value="AAL80694.1"/>
    <property type="molecule type" value="Genomic_DNA"/>
</dbReference>
<dbReference type="Proteomes" id="UP000001013">
    <property type="component" value="Chromosome"/>
</dbReference>
<organism evidence="1 2">
    <name type="scientific">Pyrococcus furiosus (strain ATCC 43587 / DSM 3638 / JCM 8422 / Vc1)</name>
    <dbReference type="NCBI Taxonomy" id="186497"/>
    <lineage>
        <taxon>Archaea</taxon>
        <taxon>Methanobacteriati</taxon>
        <taxon>Methanobacteriota</taxon>
        <taxon>Thermococci</taxon>
        <taxon>Thermococcales</taxon>
        <taxon>Thermococcaceae</taxon>
        <taxon>Pyrococcus</taxon>
    </lineage>
</organism>
<dbReference type="AlphaFoldDB" id="Q8U3A0"/>
<name>Q8U3A0_PYRFU</name>
<gene>
    <name evidence="1" type="ordered locus">PF0570</name>
</gene>
<dbReference type="KEGG" id="pfu:PF0570"/>
<evidence type="ECO:0000313" key="1">
    <source>
        <dbReference type="EMBL" id="AAL80694.1"/>
    </source>
</evidence>
<accession>Q8U3A0</accession>
<dbReference type="PaxDb" id="186497-PF0570"/>
<dbReference type="GeneID" id="70537982"/>
<dbReference type="eggNOG" id="arCOG07103">
    <property type="taxonomic scope" value="Archaea"/>
</dbReference>
<protein>
    <submittedName>
        <fullName evidence="1">Uncharacterized protein</fullName>
    </submittedName>
</protein>
<dbReference type="HOGENOM" id="CLU_1850711_0_0_2"/>
<keyword evidence="2" id="KW-1185">Reference proteome</keyword>
<reference evidence="1 2" key="1">
    <citation type="journal article" date="1999" name="Genetics">
        <title>Divergence of the hyperthermophilic archaea Pyrococcus furiosus and P. horikoshii inferred from complete genomic sequences.</title>
        <authorList>
            <person name="Maeder D.L."/>
            <person name="Weiss R.B."/>
            <person name="Dunn D.M."/>
            <person name="Cherry J.L."/>
            <person name="Gonzalez J.M."/>
            <person name="DiRuggiero J."/>
            <person name="Robb F.T."/>
        </authorList>
    </citation>
    <scope>NUCLEOTIDE SEQUENCE [LARGE SCALE GENOMIC DNA]</scope>
    <source>
        <strain evidence="2">ATCC 43587 / DSM 3638 / JCM 8422 / Vc1</strain>
    </source>
</reference>
<sequence>MSEESYKRGEKSLALWYYSVALAYLNLTESEWANAPHPYFIGGGLQSERDVPYNITGIREEVYKKALAFAEKKGKGPYAELLSNYVLLELRELDEHALPKLSDPNNPLLKYYPSATYEAYLRLLGMVIALEIFSSYFS</sequence>
<dbReference type="RefSeq" id="WP_011011688.1">
    <property type="nucleotide sequence ID" value="NC_003413.1"/>
</dbReference>
<dbReference type="PATRIC" id="fig|186497.12.peg.598"/>
<proteinExistence type="predicted"/>